<reference evidence="3 4" key="1">
    <citation type="submission" date="2025-05" db="UniProtKB">
        <authorList>
            <consortium name="RefSeq"/>
        </authorList>
    </citation>
    <scope>IDENTIFICATION</scope>
    <source>
        <tissue evidence="3 4">Muscle</tissue>
    </source>
</reference>
<keyword evidence="2" id="KW-1185">Reference proteome</keyword>
<sequence>MKEEMPSSSKVSRMSEVSSDTINFNLRMSSENAQLSDGLTIRDITDSPDLELIAEPEKELTWITAISSPHDAKSVPEESTEKNDLSNSPDSEYIEPLCVLEETNLCISSVLSQANESDDIACTSVVQNPITSLDNIDNNFVMNFADPVALSTVKKEPETWESPSASINTSCDFMSNFPNTTFTTEENLASSKTTVVLEPTSVGKEVVLTNSDSDKNMESFIDQLEGIETELDWLQQHLTGSSFNIDQSTLSEIFNSGEDFLLSPLTTNNSNTSENSSKEHNGNKMIQYNDLDFNVPDVNDSATGMTLILSPDTPANKVKSTGPNVANKCATTSALDLDSILCNKEHSDYDLDSELLLSNILELSTTESNS</sequence>
<gene>
    <name evidence="3 4" type="primary">LOC106462956</name>
</gene>
<proteinExistence type="predicted"/>
<evidence type="ECO:0000313" key="3">
    <source>
        <dbReference type="RefSeq" id="XP_022246068.1"/>
    </source>
</evidence>
<organism evidence="2 3">
    <name type="scientific">Limulus polyphemus</name>
    <name type="common">Atlantic horseshoe crab</name>
    <dbReference type="NCBI Taxonomy" id="6850"/>
    <lineage>
        <taxon>Eukaryota</taxon>
        <taxon>Metazoa</taxon>
        <taxon>Ecdysozoa</taxon>
        <taxon>Arthropoda</taxon>
        <taxon>Chelicerata</taxon>
        <taxon>Merostomata</taxon>
        <taxon>Xiphosura</taxon>
        <taxon>Limulidae</taxon>
        <taxon>Limulus</taxon>
    </lineage>
</organism>
<evidence type="ECO:0000256" key="1">
    <source>
        <dbReference type="SAM" id="MobiDB-lite"/>
    </source>
</evidence>
<feature type="compositionally biased region" description="Basic and acidic residues" evidence="1">
    <location>
        <begin position="70"/>
        <end position="84"/>
    </location>
</feature>
<accession>A0ABM1SR12</accession>
<evidence type="ECO:0000313" key="2">
    <source>
        <dbReference type="Proteomes" id="UP000694941"/>
    </source>
</evidence>
<name>A0ABM1SR12_LIMPO</name>
<dbReference type="RefSeq" id="XP_022246069.1">
    <property type="nucleotide sequence ID" value="XM_022390361.1"/>
</dbReference>
<dbReference type="GeneID" id="106462956"/>
<feature type="region of interest" description="Disordered" evidence="1">
    <location>
        <begin position="69"/>
        <end position="89"/>
    </location>
</feature>
<dbReference type="RefSeq" id="XP_022246068.1">
    <property type="nucleotide sequence ID" value="XM_022390360.1"/>
</dbReference>
<dbReference type="Proteomes" id="UP000694941">
    <property type="component" value="Unplaced"/>
</dbReference>
<protein>
    <submittedName>
        <fullName evidence="3 4">Uncharacterized protein LOC106462956 isoform X1</fullName>
    </submittedName>
</protein>
<evidence type="ECO:0000313" key="4">
    <source>
        <dbReference type="RefSeq" id="XP_022246069.1"/>
    </source>
</evidence>